<dbReference type="PROSITE" id="PS50949">
    <property type="entry name" value="HTH_GNTR"/>
    <property type="match status" value="1"/>
</dbReference>
<gene>
    <name evidence="5" type="ORF">JKG68_16195</name>
</gene>
<evidence type="ECO:0000259" key="4">
    <source>
        <dbReference type="PROSITE" id="PS50949"/>
    </source>
</evidence>
<dbReference type="RefSeq" id="WP_202061436.1">
    <property type="nucleotide sequence ID" value="NZ_JAEQMY010000023.1"/>
</dbReference>
<evidence type="ECO:0000256" key="2">
    <source>
        <dbReference type="ARBA" id="ARBA00023125"/>
    </source>
</evidence>
<keyword evidence="3" id="KW-0804">Transcription</keyword>
<protein>
    <submittedName>
        <fullName evidence="5">GntR family transcriptional regulator</fullName>
    </submittedName>
</protein>
<dbReference type="InterPro" id="IPR036390">
    <property type="entry name" value="WH_DNA-bd_sf"/>
</dbReference>
<keyword evidence="2" id="KW-0238">DNA-binding</keyword>
<evidence type="ECO:0000256" key="1">
    <source>
        <dbReference type="ARBA" id="ARBA00023015"/>
    </source>
</evidence>
<keyword evidence="6" id="KW-1185">Reference proteome</keyword>
<comment type="caution">
    <text evidence="5">The sequence shown here is derived from an EMBL/GenBank/DDBJ whole genome shotgun (WGS) entry which is preliminary data.</text>
</comment>
<organism evidence="5 6">
    <name type="scientific">Microvirga aerilata</name>
    <dbReference type="NCBI Taxonomy" id="670292"/>
    <lineage>
        <taxon>Bacteria</taxon>
        <taxon>Pseudomonadati</taxon>
        <taxon>Pseudomonadota</taxon>
        <taxon>Alphaproteobacteria</taxon>
        <taxon>Hyphomicrobiales</taxon>
        <taxon>Methylobacteriaceae</taxon>
        <taxon>Microvirga</taxon>
    </lineage>
</organism>
<evidence type="ECO:0000313" key="6">
    <source>
        <dbReference type="Proteomes" id="UP000605848"/>
    </source>
</evidence>
<reference evidence="5" key="1">
    <citation type="submission" date="2021-01" db="EMBL/GenBank/DDBJ databases">
        <title>Microvirga sp.</title>
        <authorList>
            <person name="Kim M.K."/>
        </authorList>
    </citation>
    <scope>NUCLEOTIDE SEQUENCE</scope>
    <source>
        <strain evidence="5">5420S-16</strain>
    </source>
</reference>
<proteinExistence type="predicted"/>
<dbReference type="InterPro" id="IPR008920">
    <property type="entry name" value="TF_FadR/GntR_C"/>
</dbReference>
<dbReference type="SUPFAM" id="SSF46785">
    <property type="entry name" value="Winged helix' DNA-binding domain"/>
    <property type="match status" value="1"/>
</dbReference>
<accession>A0A937D064</accession>
<sequence length="242" mass="27083">MATLNAGNERSRNSRANFGIPNYVRVASDIRQDIVYDRLSDGQRLTTIELAQHYGLSLAPVREALLALAAEGLVVIHPKRGAVVCAVTPAFLRDIYEVRLGLIPYIEGERAALATDDDIARMVAAEQEYEHAVSTGVNEDIIQSNIKFHQTMATVRVNIQAEQILARHHLLTQELRRRYGFVGPHRSRAIEEHNRLIAAYKRGSKSDARETSRIHLQSAFDELLDIMQHARSSLGMPQPAEV</sequence>
<dbReference type="Pfam" id="PF00392">
    <property type="entry name" value="GntR"/>
    <property type="match status" value="1"/>
</dbReference>
<keyword evidence="1" id="KW-0805">Transcription regulation</keyword>
<evidence type="ECO:0000256" key="3">
    <source>
        <dbReference type="ARBA" id="ARBA00023163"/>
    </source>
</evidence>
<dbReference type="EMBL" id="JAEQMY010000023">
    <property type="protein sequence ID" value="MBL0405511.1"/>
    <property type="molecule type" value="Genomic_DNA"/>
</dbReference>
<dbReference type="PANTHER" id="PTHR43537:SF24">
    <property type="entry name" value="GLUCONATE OPERON TRANSCRIPTIONAL REPRESSOR"/>
    <property type="match status" value="1"/>
</dbReference>
<dbReference type="GO" id="GO:0003700">
    <property type="term" value="F:DNA-binding transcription factor activity"/>
    <property type="evidence" value="ECO:0007669"/>
    <property type="project" value="InterPro"/>
</dbReference>
<dbReference type="Proteomes" id="UP000605848">
    <property type="component" value="Unassembled WGS sequence"/>
</dbReference>
<dbReference type="Pfam" id="PF07729">
    <property type="entry name" value="FCD"/>
    <property type="match status" value="1"/>
</dbReference>
<feature type="domain" description="HTH gntR-type" evidence="4">
    <location>
        <begin position="20"/>
        <end position="87"/>
    </location>
</feature>
<dbReference type="Gene3D" id="1.20.120.530">
    <property type="entry name" value="GntR ligand-binding domain-like"/>
    <property type="match status" value="1"/>
</dbReference>
<dbReference type="PANTHER" id="PTHR43537">
    <property type="entry name" value="TRANSCRIPTIONAL REGULATOR, GNTR FAMILY"/>
    <property type="match status" value="1"/>
</dbReference>
<dbReference type="GO" id="GO:0003677">
    <property type="term" value="F:DNA binding"/>
    <property type="evidence" value="ECO:0007669"/>
    <property type="project" value="UniProtKB-KW"/>
</dbReference>
<dbReference type="InterPro" id="IPR000524">
    <property type="entry name" value="Tscrpt_reg_HTH_GntR"/>
</dbReference>
<evidence type="ECO:0000313" key="5">
    <source>
        <dbReference type="EMBL" id="MBL0405511.1"/>
    </source>
</evidence>
<dbReference type="SMART" id="SM00895">
    <property type="entry name" value="FCD"/>
    <property type="match status" value="1"/>
</dbReference>
<dbReference type="AlphaFoldDB" id="A0A937D064"/>
<dbReference type="InterPro" id="IPR011711">
    <property type="entry name" value="GntR_C"/>
</dbReference>
<dbReference type="InterPro" id="IPR036388">
    <property type="entry name" value="WH-like_DNA-bd_sf"/>
</dbReference>
<dbReference type="SUPFAM" id="SSF48008">
    <property type="entry name" value="GntR ligand-binding domain-like"/>
    <property type="match status" value="1"/>
</dbReference>
<dbReference type="SMART" id="SM00345">
    <property type="entry name" value="HTH_GNTR"/>
    <property type="match status" value="1"/>
</dbReference>
<dbReference type="Gene3D" id="1.10.10.10">
    <property type="entry name" value="Winged helix-like DNA-binding domain superfamily/Winged helix DNA-binding domain"/>
    <property type="match status" value="1"/>
</dbReference>
<name>A0A937D064_9HYPH</name>